<comment type="caution">
    <text evidence="1">The sequence shown here is derived from an EMBL/GenBank/DDBJ whole genome shotgun (WGS) entry which is preliminary data.</text>
</comment>
<organism evidence="1 2">
    <name type="scientific">Nocardioides daeguensis</name>
    <dbReference type="NCBI Taxonomy" id="908359"/>
    <lineage>
        <taxon>Bacteria</taxon>
        <taxon>Bacillati</taxon>
        <taxon>Actinomycetota</taxon>
        <taxon>Actinomycetes</taxon>
        <taxon>Propionibacteriales</taxon>
        <taxon>Nocardioidaceae</taxon>
        <taxon>Nocardioides</taxon>
    </lineage>
</organism>
<proteinExistence type="predicted"/>
<evidence type="ECO:0000313" key="1">
    <source>
        <dbReference type="EMBL" id="GAA3525935.1"/>
    </source>
</evidence>
<name>A0ABP6V381_9ACTN</name>
<reference evidence="2" key="1">
    <citation type="journal article" date="2019" name="Int. J. Syst. Evol. Microbiol.">
        <title>The Global Catalogue of Microorganisms (GCM) 10K type strain sequencing project: providing services to taxonomists for standard genome sequencing and annotation.</title>
        <authorList>
            <consortium name="The Broad Institute Genomics Platform"/>
            <consortium name="The Broad Institute Genome Sequencing Center for Infectious Disease"/>
            <person name="Wu L."/>
            <person name="Ma J."/>
        </authorList>
    </citation>
    <scope>NUCLEOTIDE SEQUENCE [LARGE SCALE GENOMIC DNA]</scope>
    <source>
        <strain evidence="2">JCM 17460</strain>
    </source>
</reference>
<protein>
    <recommendedName>
        <fullName evidence="3">NYN domain-containing protein</fullName>
    </recommendedName>
</protein>
<dbReference type="EMBL" id="BAABBB010000007">
    <property type="protein sequence ID" value="GAA3525935.1"/>
    <property type="molecule type" value="Genomic_DNA"/>
</dbReference>
<accession>A0ABP6V381</accession>
<dbReference type="Proteomes" id="UP001500301">
    <property type="component" value="Unassembled WGS sequence"/>
</dbReference>
<keyword evidence="2" id="KW-1185">Reference proteome</keyword>
<sequence length="112" mass="12131">MGMTRTDAGDLQLRMLHRPTGHRRGICLLPEVPPDVAAAAAQVLAEHGEERERRLATIAPRPGAEHTTDDEIVYFLDRFGHEYTVVLCGADRADTTGLKAAAERAGCALVLV</sequence>
<evidence type="ECO:0000313" key="2">
    <source>
        <dbReference type="Proteomes" id="UP001500301"/>
    </source>
</evidence>
<evidence type="ECO:0008006" key="3">
    <source>
        <dbReference type="Google" id="ProtNLM"/>
    </source>
</evidence>
<gene>
    <name evidence="1" type="ORF">GCM10022263_13360</name>
</gene>